<name>A0A0F3GJC8_9BACT</name>
<organism evidence="1 2">
    <name type="scientific">Candidatus Magnetobacterium bavaricum</name>
    <dbReference type="NCBI Taxonomy" id="29290"/>
    <lineage>
        <taxon>Bacteria</taxon>
        <taxon>Pseudomonadati</taxon>
        <taxon>Nitrospirota</taxon>
        <taxon>Thermodesulfovibrionia</taxon>
        <taxon>Thermodesulfovibrionales</taxon>
        <taxon>Candidatus Magnetobacteriaceae</taxon>
        <taxon>Candidatus Magnetobacterium</taxon>
    </lineage>
</organism>
<dbReference type="AlphaFoldDB" id="A0A0F3GJC8"/>
<dbReference type="EMBL" id="LACI01002428">
    <property type="protein sequence ID" value="KJU82069.1"/>
    <property type="molecule type" value="Genomic_DNA"/>
</dbReference>
<dbReference type="Gene3D" id="3.40.50.150">
    <property type="entry name" value="Vaccinia Virus protein VP39"/>
    <property type="match status" value="1"/>
</dbReference>
<sequence length="138" mass="16252">MITEKNFKLITFLENIYYYPRLDNVFKTANCLLDKNGYIFIKTLSGDSPCFWWNTSRIERYNVSASCMPTLSSLKYMLKNSGFEVIASKCYPYYNILSMIGLTKNRWLNKVSRVFNPIFNLLHLSDRVMIICKKVKDI</sequence>
<gene>
    <name evidence="1" type="ORF">MBAV_005724</name>
</gene>
<keyword evidence="2" id="KW-1185">Reference proteome</keyword>
<accession>A0A0F3GJC8</accession>
<reference evidence="1 2" key="1">
    <citation type="submission" date="2015-02" db="EMBL/GenBank/DDBJ databases">
        <title>Single-cell genomics of uncultivated deep-branching MTB reveals a conserved set of magnetosome genes.</title>
        <authorList>
            <person name="Kolinko S."/>
            <person name="Richter M."/>
            <person name="Glockner F.O."/>
            <person name="Brachmann A."/>
            <person name="Schuler D."/>
        </authorList>
    </citation>
    <scope>NUCLEOTIDE SEQUENCE [LARGE SCALE GENOMIC DNA]</scope>
    <source>
        <strain evidence="1">TM-1</strain>
    </source>
</reference>
<protein>
    <submittedName>
        <fullName evidence="1">Uncharacterized protein</fullName>
    </submittedName>
</protein>
<dbReference type="Proteomes" id="UP000033423">
    <property type="component" value="Unassembled WGS sequence"/>
</dbReference>
<dbReference type="SUPFAM" id="SSF53335">
    <property type="entry name" value="S-adenosyl-L-methionine-dependent methyltransferases"/>
    <property type="match status" value="1"/>
</dbReference>
<comment type="caution">
    <text evidence="1">The sequence shown here is derived from an EMBL/GenBank/DDBJ whole genome shotgun (WGS) entry which is preliminary data.</text>
</comment>
<dbReference type="InterPro" id="IPR029063">
    <property type="entry name" value="SAM-dependent_MTases_sf"/>
</dbReference>
<evidence type="ECO:0000313" key="1">
    <source>
        <dbReference type="EMBL" id="KJU82069.1"/>
    </source>
</evidence>
<proteinExistence type="predicted"/>
<evidence type="ECO:0000313" key="2">
    <source>
        <dbReference type="Proteomes" id="UP000033423"/>
    </source>
</evidence>